<dbReference type="AlphaFoldDB" id="A0A1M7Q155"/>
<dbReference type="PANTHER" id="PTHR42978">
    <property type="entry name" value="QUORUM-QUENCHING LACTONASE YTNP-RELATED-RELATED"/>
    <property type="match status" value="1"/>
</dbReference>
<accession>A0A1M7Q155</accession>
<evidence type="ECO:0000256" key="5">
    <source>
        <dbReference type="ARBA" id="ARBA00022833"/>
    </source>
</evidence>
<dbReference type="InterPro" id="IPR051013">
    <property type="entry name" value="MBL_superfamily_lactonases"/>
</dbReference>
<dbReference type="Gene3D" id="3.60.15.10">
    <property type="entry name" value="Ribonuclease Z/Hydroxyacylglutathione hydrolase-like"/>
    <property type="match status" value="1"/>
</dbReference>
<dbReference type="GO" id="GO:0016787">
    <property type="term" value="F:hydrolase activity"/>
    <property type="evidence" value="ECO:0007669"/>
    <property type="project" value="UniProtKB-KW"/>
</dbReference>
<dbReference type="PANTHER" id="PTHR42978:SF7">
    <property type="entry name" value="METALLO-HYDROLASE RV2300C-RELATED"/>
    <property type="match status" value="1"/>
</dbReference>
<keyword evidence="8" id="KW-1185">Reference proteome</keyword>
<evidence type="ECO:0000313" key="7">
    <source>
        <dbReference type="EMBL" id="SHN23855.1"/>
    </source>
</evidence>
<protein>
    <submittedName>
        <fullName evidence="7">Glyoxylase, beta-lactamase superfamily II</fullName>
    </submittedName>
</protein>
<dbReference type="OrthoDB" id="3196337at2"/>
<dbReference type="Pfam" id="PF00753">
    <property type="entry name" value="Lactamase_B"/>
    <property type="match status" value="1"/>
</dbReference>
<dbReference type="STRING" id="134849.SAMN05443668_10418"/>
<feature type="domain" description="Metallo-beta-lactamase" evidence="6">
    <location>
        <begin position="45"/>
        <end position="239"/>
    </location>
</feature>
<dbReference type="InterPro" id="IPR036866">
    <property type="entry name" value="RibonucZ/Hydroxyglut_hydro"/>
</dbReference>
<dbReference type="GO" id="GO:0046872">
    <property type="term" value="F:metal ion binding"/>
    <property type="evidence" value="ECO:0007669"/>
    <property type="project" value="UniProtKB-KW"/>
</dbReference>
<proteinExistence type="inferred from homology"/>
<evidence type="ECO:0000256" key="4">
    <source>
        <dbReference type="ARBA" id="ARBA00022801"/>
    </source>
</evidence>
<dbReference type="Proteomes" id="UP000184440">
    <property type="component" value="Unassembled WGS sequence"/>
</dbReference>
<dbReference type="SMART" id="SM00849">
    <property type="entry name" value="Lactamase_B"/>
    <property type="match status" value="1"/>
</dbReference>
<dbReference type="SUPFAM" id="SSF56281">
    <property type="entry name" value="Metallo-hydrolase/oxidoreductase"/>
    <property type="match status" value="1"/>
</dbReference>
<reference evidence="7 8" key="1">
    <citation type="submission" date="2016-11" db="EMBL/GenBank/DDBJ databases">
        <authorList>
            <person name="Jaros S."/>
            <person name="Januszkiewicz K."/>
            <person name="Wedrychowicz H."/>
        </authorList>
    </citation>
    <scope>NUCLEOTIDE SEQUENCE [LARGE SCALE GENOMIC DNA]</scope>
    <source>
        <strain evidence="7 8">DSM 46144</strain>
    </source>
</reference>
<evidence type="ECO:0000256" key="3">
    <source>
        <dbReference type="ARBA" id="ARBA00022723"/>
    </source>
</evidence>
<dbReference type="RefSeq" id="WP_073257361.1">
    <property type="nucleotide sequence ID" value="NZ_FRCS01000004.1"/>
</dbReference>
<evidence type="ECO:0000313" key="8">
    <source>
        <dbReference type="Proteomes" id="UP000184440"/>
    </source>
</evidence>
<dbReference type="EMBL" id="FRCS01000004">
    <property type="protein sequence ID" value="SHN23855.1"/>
    <property type="molecule type" value="Genomic_DNA"/>
</dbReference>
<dbReference type="CDD" id="cd07729">
    <property type="entry name" value="AHL_lactonase_MBL-fold"/>
    <property type="match status" value="1"/>
</dbReference>
<name>A0A1M7Q155_9ACTN</name>
<gene>
    <name evidence="7" type="ORF">SAMN05443668_10418</name>
</gene>
<keyword evidence="4" id="KW-0378">Hydrolase</keyword>
<dbReference type="InterPro" id="IPR001279">
    <property type="entry name" value="Metallo-B-lactamas"/>
</dbReference>
<evidence type="ECO:0000256" key="1">
    <source>
        <dbReference type="ARBA" id="ARBA00001947"/>
    </source>
</evidence>
<sequence length="258" mass="27783">MSALVRGPSGDRYAVYALQYGRRAGVRGEHFLGWDATAAEPHPTAYYAWLALSADRTILVDSGIDPDADLPLSGWEFRTSVPALLSSVGIDGVDTLVLTHLHYDHAGGVRSFPDARVVVTAAELEYWTGPAAARITREAWLVDKADLDDVAARAELVEGDREIAPGLSVHPVGGHTAGMQIVRVNTDAGPVVLASDSSHFYENLDTDRPGTILHTMAGVYTAFDRARWLADGGVIVPGHDPEVRNRFPSVAEHIVRIA</sequence>
<comment type="cofactor">
    <cofactor evidence="1">
        <name>Zn(2+)</name>
        <dbReference type="ChEBI" id="CHEBI:29105"/>
    </cofactor>
</comment>
<evidence type="ECO:0000256" key="2">
    <source>
        <dbReference type="ARBA" id="ARBA00007749"/>
    </source>
</evidence>
<keyword evidence="3" id="KW-0479">Metal-binding</keyword>
<evidence type="ECO:0000259" key="6">
    <source>
        <dbReference type="SMART" id="SM00849"/>
    </source>
</evidence>
<organism evidence="7 8">
    <name type="scientific">Cryptosporangium aurantiacum</name>
    <dbReference type="NCBI Taxonomy" id="134849"/>
    <lineage>
        <taxon>Bacteria</taxon>
        <taxon>Bacillati</taxon>
        <taxon>Actinomycetota</taxon>
        <taxon>Actinomycetes</taxon>
        <taxon>Cryptosporangiales</taxon>
        <taxon>Cryptosporangiaceae</taxon>
        <taxon>Cryptosporangium</taxon>
    </lineage>
</organism>
<keyword evidence="5" id="KW-0862">Zinc</keyword>
<comment type="similarity">
    <text evidence="2">Belongs to the metallo-beta-lactamase superfamily.</text>
</comment>